<dbReference type="InterPro" id="IPR047589">
    <property type="entry name" value="DUF11_rpt"/>
</dbReference>
<feature type="region of interest" description="Disordered" evidence="1">
    <location>
        <begin position="953"/>
        <end position="972"/>
    </location>
</feature>
<evidence type="ECO:0000256" key="1">
    <source>
        <dbReference type="SAM" id="MobiDB-lite"/>
    </source>
</evidence>
<feature type="compositionally biased region" description="Low complexity" evidence="1">
    <location>
        <begin position="963"/>
        <end position="972"/>
    </location>
</feature>
<dbReference type="Gene3D" id="2.60.40.740">
    <property type="match status" value="4"/>
</dbReference>
<feature type="region of interest" description="Disordered" evidence="1">
    <location>
        <begin position="2797"/>
        <end position="2818"/>
    </location>
</feature>
<feature type="region of interest" description="Disordered" evidence="1">
    <location>
        <begin position="349"/>
        <end position="376"/>
    </location>
</feature>
<feature type="domain" description="DUF11" evidence="2">
    <location>
        <begin position="3311"/>
        <end position="3362"/>
    </location>
</feature>
<evidence type="ECO:0000259" key="2">
    <source>
        <dbReference type="Pfam" id="PF01345"/>
    </source>
</evidence>
<protein>
    <recommendedName>
        <fullName evidence="6">DUF11 domain-containing protein</fullName>
    </recommendedName>
</protein>
<name>I0ICD4_PHYMF</name>
<organism evidence="4 5">
    <name type="scientific">Phycisphaera mikurensis (strain NBRC 102666 / KCTC 22515 / FYK2301M01)</name>
    <dbReference type="NCBI Taxonomy" id="1142394"/>
    <lineage>
        <taxon>Bacteria</taxon>
        <taxon>Pseudomonadati</taxon>
        <taxon>Planctomycetota</taxon>
        <taxon>Phycisphaerae</taxon>
        <taxon>Phycisphaerales</taxon>
        <taxon>Phycisphaeraceae</taxon>
        <taxon>Phycisphaera</taxon>
    </lineage>
</organism>
<feature type="region of interest" description="Disordered" evidence="1">
    <location>
        <begin position="2157"/>
        <end position="2178"/>
    </location>
</feature>
<sequence>MPEPRPSAKPARRGPRYSTLEPRLLMDANPVAAGAPPEEVQLGEDFSFELSFQNDELAGGETGFGPFIDLIFPTAGEDGAGANGNAADPADDDGITFNSASYLGSAVDAETFVFEDTNGDGTGTILHPHAVDASGDPLEVTGNAGDTLVVLTLPFGSYTPEQPAANVQINATLSGDADLGTPLQIQTRAGFGFGADAADNPATDPSIVGENGTGAFTAYGVTPTLLSLDKVYNGPEGETATGPNFERSYTVTASIASGQTLSGFSIEDDLPDGVVLTGDFSGSSLDADGNGPTVTVDTSSGRPVVTASWAGVVSGDVAFVYAFVAPELTNGTPLIDPDTGASVRVSDPDADFRPGNVDATAEGLWTPDDARDRTGSPVSATASVEAAEPFDAKSLAVQKSVGVVGGGSAVPGAVLEYTIDFQISDFFSFDDLQLESVISDGQRLKADAAPTFSFTDRDGTATGGFTAGGGTYFTVDTSDIDGVNDGSGDTVLTFDVSGAMDAVGAAADHDRVLRGGESGATGAAAATGRVVFRTVVQDAFTDDFSSGDPSVDQNDGLTATVTATGRVLAEADLSPTGHTASDGSGAGVTIASAGFTKTLYAINGNPVGAGDQLISPGDEVTYRLTYTSPATDFEGLVFTDFLPKPVFDAGSLTGPGNGFTNVLNGDGVPDAGQAAYGPADEYFAFAQSDNASGDAIRDLPILTEEGGNAFNLAFGTADDPGNTQRVIDVLFTVEVGTEPFADGLKLTNLAQASESNTQGGSTSAPAIIQIRLGEPDVRLITGVVAVGAGEPGTFSGGAGGLGGASFAAAGTASDDDAGTTADAAFTGAVTSASLEADPIDNDLSGVDAGDVVRFATVIENTGSSPKGAYDVAFAAVAPRGFDPATIQNLQVTRGDGTELTLGTDYVLRGSGLLDLGIELVDTGGTTRGALAAGDATDGSNLVVVTYDLTASGPATGEADNGPAEAGSGALDASAGSSTLLSYTNTEGNTNFTDGTRGDDVRVAFDAPTIASATVGTGFTSSFVDSLHEAVIGETVRVRVVVEVPEGVSRDVVVSTDLGDSYAFTGITEVQTYGALTRASDGGTYDLPLVQSAVTVADQGRSFSVDLGDIANASNDNDAVHAVVFFYEAIVLDVPANVRNAQPPMLTDLAYDADGERQAVAPAPGDDPDRVRILEPRLDLTVTADADPGPGVSREVEAGEEVRYTIRLENNGPSHALQTTAYDAELGVTFEAGLGDVTVLGVTDSRGIFTAADFEFVGDHLRLKDRDPGSGVDRTFDLAPGESIELDVAATVAEGVSPGQSLLADGSLRYTSTPGEPNDPSAENADDQERLYFALDAPAQDSVVVRDVVPVKTILTSSEAHTAEAGDAATLAVGEIVRIEIAAELPRSTLANLRLADLLPEGMALRGDGDVRVSFVSDATITANELPAGADNDADPATEPLPAGRVSSSTDPGTGVTTLIFDLGDVVVGSDGTDGNPERVLLSYAAVVTNKASAEAGGGGAFAAEVLIGPETAGEGTASNTVTLAYVEPAVTDLATSVAAASGADAGDSVLFTSRFSNSGKADAFEVTLRDDIGDPADLTLDPASVSVTVGGTPVAFTNASTGNQLLIVLDDPLAAESAEVVVSYSATLSGNLDAGTAIQNAAEVSFTSLPGDGTDAGTGGNGTGLAAGTPGGTQGERTGAGGVNDHVDTDADLGTTASPTIDLLAPATAAASVGDEVTWEARVTLPEGRTRSFSASFDVPDGLAVTGWRIVPGGFAGTLPTPTQTSGGASGEDLTLSFGDLTNPADGGGGNDGFRIEFDTVVVDEAANADGARRTLLANLDFVDGQDDARDDRDATAESVTVVEPDLSVATAASGGATASDPVTFVTTVVHTPGSSATAYDLSFADAAPAGFVVTGIAGVAAAPGTTLPAGLNAASFEVAPDGRSVRLVAGVAEALDLPLGTGFELTWTASATAEALAGAAYANDAQLAWTSTDGEPGAGEPGERDGSDGVGSAPAYQQDASGLVVVEAERYHGSSDGRDSMWSVIDAGGGATAVRADPNAGLNTDTDLASLSPRLDYRVEFDRSGTHYVWVRMRADPDFPGGNDSLHIGLDGARIASSDRISASNQTEFIWTRNTMDSAETRAHIDGITAGEHTLNLWMREDGVEVDRILLTDDGSFTPGSGVGPPASAGGPDGTTDRYAAEASAERTLPADLSLTKRFHGDPAAGGTIDSAAIGDTVTVELVLDLSEGTTSGVSIAERIPAGLRLVDGSLRLLFDAGVSAPDAADAFSVAANGVDHTLSLGDVVVEPDGGSGNDRVTIRYEAVVENAAATTAATFFREAATASATAGGGVSDSGVDRLDVDEADLTLASSVIGTSRPDGDTDAIEAGDTVTYRAEVAHAATSEAGAFDLTLTDAAADGLLITALDAVSGSSGLTAADFEIVDAGGNAVTDGSGGVGIRLLPGRDLAEGQTLRVDYVATAQAGVSAGAALATDLRLTFTSTDGSNADERNGSASPGFNDHFRAASASATAGDAFELTKAVADAGGDGGAAVGETLTYTLTLELFEGTTDGVQIADVLPGGVRILDGTVAVAFGTPGTTTSNTIPATVVPSGQDLLFDLGTVVVPGDGSGSNNTVTITYDAVVENAASNHRDATLASGATASATPAAGDLAATATPASIDVDEADLTLQTAIVGTSRPGDATAGIEAGDTLTYRTSVAHAPGSEAAAYDLLLRDDAAEGLRITSIDRVLGASGLAAGDFRIVDAAGDPVAPGVGGVAIELLPGRDLGLAESFEVEYTATAQADLAAGATLASDARLTFTSTDGPNADERDGSGDSAEDDFVRSAAVAASAGDRLELTKTVSEPSGNGGAEIGETLTYTLRLALIEGVTEAVTIAERLPDGVTLVPGSVAVTGGTAGTTFGNPDAATDFVQTGRDLAFTLGDVAIPADASATNATVTLTYDVTVDNAAGLQRGTPLASAATASGGGPGVADSTDDAALAVAEPELTVATAIDGTSRPGGATSGLEAGDTVRYATTLEHAGGSDATGHDAILVIRAAPGTSFTSLADVTIGGSNALGLTAADFELFDAGGGPDTGLRLIDPGGADLGVGERLEIGYTAVVGVGVEQNAQLDAIATAAWSSLDGAVPGERDGGDGVGGPLDDYAATATGSVESGQSLAVVSSVSTPAGDGSATVGEVVTYAFAVEVPEGTTEAVVLDLVLPAAVQPVLDDAARPPALAAAAGNAGIASGFAGVASFTDLGGGRYRVDLGDVVNPDNGVDGDETVTLTFDARVLDRPANANGALPNATASVATTSGGGLTATDPQASFRVDEPELGLTKTVDNATPRLGETVTFTLDTAHLDASTATAHDLVITDAMPPGLTLDAGSVVVRVDGVAFPAGVVAGNGPGDASVRVDLSSLPEGVAVRVTYAAVVTSDPAAFGDTLDAPAGLAWDSLAADDGGTDSEDRDGFVTDTTDAPTVISGADLVVSVDDGAADRVPGETFSYAVRVENPALPHGLAARGVVVTAVVPEGLTFIGTTGAGSDWAAYDAATRTLTSTARGIATGAADTLAVDVRVDNAAASGLESFTLGASATQQDLEPTPADNAASDTDTLRAAPDYAVEVTDSVAPGEALEPGDTIRYGVVASNVGNQDGTDVVVTLRLDPAAIEDVQPSGNGVYDPATGVVTWTLPTLAAEGPGATPAPGSSAAFTVDATVRGDLSATIVSFTGDAAIADDGGDGADPDASNNGSAGVPVALEAVPNLGVTISDGLDGASPGDETAYVVTLSNAGPGQEAVNAVVEVTLPESVLRVTTVGTGPDAVDVAAIADPATGVATFSGIARTADGVEVPYTATLTPASASAEPGSGNATLRYAFASVPVGVVLPLVHNTELLDPPPSGVRSYASSVTVADDGTNGLERDLRNNTATDANSLDVFVFDSGTDARPGGSGSGFSAGPRAYGVAAGFDDGFRSFASSDRAPDPVYSGNAAPGASVSVDLYDDQGNRIGSRSVTADAAGSWSLSLPSAIIHSENRVEAPPVFAEARNFGYGHRLFDDRLSSLGYDVAGGGNTVGTLLGPGSFTAVVGSQAGTLGGGLDGETPITGFTPATGQRAFVTGALNVPAVFADAAGPSVAAAAEAARRPLAG</sequence>
<dbReference type="NCBIfam" id="TIGR01451">
    <property type="entry name" value="B_ant_repeat"/>
    <property type="match status" value="1"/>
</dbReference>
<dbReference type="STRING" id="1142394.PSMK_07630"/>
<dbReference type="RefSeq" id="WP_014436142.1">
    <property type="nucleotide sequence ID" value="NC_017080.1"/>
</dbReference>
<dbReference type="eggNOG" id="COG3055">
    <property type="taxonomic scope" value="Bacteria"/>
</dbReference>
<dbReference type="Pfam" id="PF01345">
    <property type="entry name" value="DUF11"/>
    <property type="match status" value="3"/>
</dbReference>
<dbReference type="KEGG" id="phm:PSMK_07630"/>
<dbReference type="InterPro" id="IPR001434">
    <property type="entry name" value="OmcB-like_DUF11"/>
</dbReference>
<evidence type="ECO:0000313" key="4">
    <source>
        <dbReference type="EMBL" id="BAM02922.1"/>
    </source>
</evidence>
<feature type="compositionally biased region" description="Gly residues" evidence="1">
    <location>
        <begin position="1654"/>
        <end position="1682"/>
    </location>
</feature>
<feature type="domain" description="DUF11" evidence="2">
    <location>
        <begin position="3461"/>
        <end position="3585"/>
    </location>
</feature>
<feature type="region of interest" description="Disordered" evidence="1">
    <location>
        <begin position="1"/>
        <end position="38"/>
    </location>
</feature>
<dbReference type="eggNOG" id="COG1361">
    <property type="taxonomic scope" value="Bacteria"/>
</dbReference>
<feature type="region of interest" description="Disordered" evidence="1">
    <location>
        <begin position="1649"/>
        <end position="1684"/>
    </location>
</feature>
<proteinExistence type="predicted"/>
<keyword evidence="5" id="KW-1185">Reference proteome</keyword>
<evidence type="ECO:0008006" key="6">
    <source>
        <dbReference type="Google" id="ProtNLM"/>
    </source>
</evidence>
<dbReference type="EMBL" id="AP012338">
    <property type="protein sequence ID" value="BAM02922.1"/>
    <property type="molecule type" value="Genomic_DNA"/>
</dbReference>
<evidence type="ECO:0000259" key="3">
    <source>
        <dbReference type="Pfam" id="PF17829"/>
    </source>
</evidence>
<dbReference type="Pfam" id="PF17829">
    <property type="entry name" value="GH115_C"/>
    <property type="match status" value="1"/>
</dbReference>
<feature type="domain" description="DUF11" evidence="2">
    <location>
        <begin position="3598"/>
        <end position="3725"/>
    </location>
</feature>
<feature type="region of interest" description="Disordered" evidence="1">
    <location>
        <begin position="1971"/>
        <end position="1999"/>
    </location>
</feature>
<feature type="region of interest" description="Disordered" evidence="1">
    <location>
        <begin position="1302"/>
        <end position="1323"/>
    </location>
</feature>
<dbReference type="OrthoDB" id="254354at2"/>
<feature type="domain" description="Gylcosyl hydrolase 115 C-terminal" evidence="3">
    <location>
        <begin position="2001"/>
        <end position="2167"/>
    </location>
</feature>
<dbReference type="Gene3D" id="2.60.120.1620">
    <property type="match status" value="1"/>
</dbReference>
<accession>I0ICD4</accession>
<gene>
    <name evidence="4" type="ordered locus">PSMK_07630</name>
</gene>
<dbReference type="InterPro" id="IPR041437">
    <property type="entry name" value="GH115_C"/>
</dbReference>
<feature type="region of interest" description="Disordered" evidence="1">
    <location>
        <begin position="1425"/>
        <end position="1450"/>
    </location>
</feature>
<dbReference type="HOGENOM" id="CLU_224291_0_0_0"/>
<evidence type="ECO:0000313" key="5">
    <source>
        <dbReference type="Proteomes" id="UP000007881"/>
    </source>
</evidence>
<reference evidence="4 5" key="1">
    <citation type="submission" date="2012-02" db="EMBL/GenBank/DDBJ databases">
        <title>Complete genome sequence of Phycisphaera mikurensis NBRC 102666.</title>
        <authorList>
            <person name="Ankai A."/>
            <person name="Hosoyama A."/>
            <person name="Terui Y."/>
            <person name="Sekine M."/>
            <person name="Fukai R."/>
            <person name="Kato Y."/>
            <person name="Nakamura S."/>
            <person name="Yamada-Narita S."/>
            <person name="Kawakoshi A."/>
            <person name="Fukunaga Y."/>
            <person name="Yamazaki S."/>
            <person name="Fujita N."/>
        </authorList>
    </citation>
    <scope>NUCLEOTIDE SEQUENCE [LARGE SCALE GENOMIC DNA]</scope>
    <source>
        <strain evidence="5">NBRC 102666 / KCTC 22515 / FYK2301M01</strain>
    </source>
</reference>
<dbReference type="Proteomes" id="UP000007881">
    <property type="component" value="Chromosome"/>
</dbReference>